<dbReference type="PROSITE" id="PS51257">
    <property type="entry name" value="PROKAR_LIPOPROTEIN"/>
    <property type="match status" value="1"/>
</dbReference>
<feature type="chain" id="PRO_5047409882" description="FAS1 domain-containing protein" evidence="1">
    <location>
        <begin position="18"/>
        <end position="228"/>
    </location>
</feature>
<organism evidence="2 3">
    <name type="scientific">Niabella pedocola</name>
    <dbReference type="NCBI Taxonomy" id="1752077"/>
    <lineage>
        <taxon>Bacteria</taxon>
        <taxon>Pseudomonadati</taxon>
        <taxon>Bacteroidota</taxon>
        <taxon>Chitinophagia</taxon>
        <taxon>Chitinophagales</taxon>
        <taxon>Chitinophagaceae</taxon>
        <taxon>Niabella</taxon>
    </lineage>
</organism>
<evidence type="ECO:0008006" key="4">
    <source>
        <dbReference type="Google" id="ProtNLM"/>
    </source>
</evidence>
<accession>A0ABS8PN87</accession>
<comment type="caution">
    <text evidence="2">The sequence shown here is derived from an EMBL/GenBank/DDBJ whole genome shotgun (WGS) entry which is preliminary data.</text>
</comment>
<evidence type="ECO:0000256" key="1">
    <source>
        <dbReference type="SAM" id="SignalP"/>
    </source>
</evidence>
<keyword evidence="1" id="KW-0732">Signal</keyword>
<gene>
    <name evidence="2" type="ORF">LQ567_07350</name>
</gene>
<dbReference type="EMBL" id="JAJNEC010000004">
    <property type="protein sequence ID" value="MCD2422574.1"/>
    <property type="molecule type" value="Genomic_DNA"/>
</dbReference>
<sequence>MKKLPLIVYLSALLFLAACNKQDYFRDTGLQSGVFKENIYEFLQGRPFLFDSLVQVIDRAGMKDVLQHETVTFFAPPDRSLMLLMNAVNGNRYAQGKDSLRISDIPGDIWRKYLARYIFKGRYMMNDISRIDFARAALYPGQNIESYDGYIMNMGVVYGAYSGTQDVGPRTIWLSAVGDNLTDLAKALTEQVATSNLQPKNGVMHALAGISFFAYGSDFESVVNDNVP</sequence>
<dbReference type="InterPro" id="IPR036378">
    <property type="entry name" value="FAS1_dom_sf"/>
</dbReference>
<proteinExistence type="predicted"/>
<keyword evidence="3" id="KW-1185">Reference proteome</keyword>
<dbReference type="SUPFAM" id="SSF82153">
    <property type="entry name" value="FAS1 domain"/>
    <property type="match status" value="1"/>
</dbReference>
<evidence type="ECO:0000313" key="2">
    <source>
        <dbReference type="EMBL" id="MCD2422574.1"/>
    </source>
</evidence>
<dbReference type="Proteomes" id="UP001199816">
    <property type="component" value="Unassembled WGS sequence"/>
</dbReference>
<protein>
    <recommendedName>
        <fullName evidence="4">FAS1 domain-containing protein</fullName>
    </recommendedName>
</protein>
<reference evidence="2 3" key="1">
    <citation type="submission" date="2021-11" db="EMBL/GenBank/DDBJ databases">
        <title>Genomic of Niabella pedocola.</title>
        <authorList>
            <person name="Wu T."/>
        </authorList>
    </citation>
    <scope>NUCLEOTIDE SEQUENCE [LARGE SCALE GENOMIC DNA]</scope>
    <source>
        <strain evidence="2 3">JCM 31011</strain>
    </source>
</reference>
<dbReference type="Gene3D" id="2.30.180.10">
    <property type="entry name" value="FAS1 domain"/>
    <property type="match status" value="1"/>
</dbReference>
<feature type="signal peptide" evidence="1">
    <location>
        <begin position="1"/>
        <end position="17"/>
    </location>
</feature>
<evidence type="ECO:0000313" key="3">
    <source>
        <dbReference type="Proteomes" id="UP001199816"/>
    </source>
</evidence>
<name>A0ABS8PN87_9BACT</name>
<dbReference type="RefSeq" id="WP_231003690.1">
    <property type="nucleotide sequence ID" value="NZ_JAJNEC010000004.1"/>
</dbReference>